<keyword evidence="8" id="KW-1185">Reference proteome</keyword>
<evidence type="ECO:0000256" key="5">
    <source>
        <dbReference type="RuleBase" id="RU361277"/>
    </source>
</evidence>
<dbReference type="PROSITE" id="PS00059">
    <property type="entry name" value="ADH_ZINC"/>
    <property type="match status" value="1"/>
</dbReference>
<gene>
    <name evidence="7" type="ORF">KHLLAP_LOCUS11736</name>
</gene>
<dbReference type="GO" id="GO:0016616">
    <property type="term" value="F:oxidoreductase activity, acting on the CH-OH group of donors, NAD or NADP as acceptor"/>
    <property type="evidence" value="ECO:0007669"/>
    <property type="project" value="InterPro"/>
</dbReference>
<comment type="caution">
    <text evidence="7">The sequence shown here is derived from an EMBL/GenBank/DDBJ whole genome shotgun (WGS) entry which is preliminary data.</text>
</comment>
<dbReference type="AlphaFoldDB" id="A0AAI8YNH5"/>
<evidence type="ECO:0000256" key="1">
    <source>
        <dbReference type="ARBA" id="ARBA00001947"/>
    </source>
</evidence>
<dbReference type="Gene3D" id="3.90.180.10">
    <property type="entry name" value="Medium-chain alcohol dehydrogenases, catalytic domain"/>
    <property type="match status" value="1"/>
</dbReference>
<organism evidence="7 8">
    <name type="scientific">Anthostomella pinea</name>
    <dbReference type="NCBI Taxonomy" id="933095"/>
    <lineage>
        <taxon>Eukaryota</taxon>
        <taxon>Fungi</taxon>
        <taxon>Dikarya</taxon>
        <taxon>Ascomycota</taxon>
        <taxon>Pezizomycotina</taxon>
        <taxon>Sordariomycetes</taxon>
        <taxon>Xylariomycetidae</taxon>
        <taxon>Xylariales</taxon>
        <taxon>Xylariaceae</taxon>
        <taxon>Anthostomella</taxon>
    </lineage>
</organism>
<dbReference type="SUPFAM" id="SSF51735">
    <property type="entry name" value="NAD(P)-binding Rossmann-fold domains"/>
    <property type="match status" value="1"/>
</dbReference>
<dbReference type="InterPro" id="IPR020843">
    <property type="entry name" value="ER"/>
</dbReference>
<evidence type="ECO:0000256" key="2">
    <source>
        <dbReference type="ARBA" id="ARBA00022723"/>
    </source>
</evidence>
<dbReference type="InterPro" id="IPR013154">
    <property type="entry name" value="ADH-like_N"/>
</dbReference>
<proteinExistence type="inferred from homology"/>
<dbReference type="SMART" id="SM00829">
    <property type="entry name" value="PKS_ER"/>
    <property type="match status" value="1"/>
</dbReference>
<dbReference type="GO" id="GO:0008270">
    <property type="term" value="F:zinc ion binding"/>
    <property type="evidence" value="ECO:0007669"/>
    <property type="project" value="InterPro"/>
</dbReference>
<comment type="similarity">
    <text evidence="5">Belongs to the zinc-containing alcohol dehydrogenase family.</text>
</comment>
<name>A0AAI8YNH5_9PEZI</name>
<feature type="domain" description="Enoyl reductase (ER)" evidence="6">
    <location>
        <begin position="17"/>
        <end position="343"/>
    </location>
</feature>
<evidence type="ECO:0000259" key="6">
    <source>
        <dbReference type="SMART" id="SM00829"/>
    </source>
</evidence>
<keyword evidence="2 5" id="KW-0479">Metal-binding</keyword>
<dbReference type="InterPro" id="IPR036291">
    <property type="entry name" value="NAD(P)-bd_dom_sf"/>
</dbReference>
<dbReference type="Pfam" id="PF00107">
    <property type="entry name" value="ADH_zinc_N"/>
    <property type="match status" value="1"/>
</dbReference>
<dbReference type="InterPro" id="IPR013149">
    <property type="entry name" value="ADH-like_C"/>
</dbReference>
<protein>
    <submittedName>
        <fullName evidence="7">Uu.00g068930.m01.CDS01</fullName>
    </submittedName>
</protein>
<sequence>MSSSSIHTLKTWRYAPSTDSFELKAVDRALGPREVLVKTTHSGLCYTDVHAKTKGCGLGHEGVGHIVAIGSEVTAHRVRTRVGWGWLHHSCGNCRTCVTGYHQYCAQARGFAYGELDQGAFGDYAIWDETFVYAIPDNIPSAAAGPLMCAGASVYEALVVAGTKPSDHVGVVGIGGLGHLAVLFAKAMGCGVTALSSHEGKKMDASRLGADVFRNASSPDQSWETPSMSVPGCREAGINTLLICTNEVPPLEPLLPLLAPQATIIPMTIQTTPISIPFLPFILPGHRIVASTEASKQNHIDMLQFASRHRIMPAIEEFPMNNVGLREAFRKLEAGNMRYRGVLVQKGSSKT</sequence>
<evidence type="ECO:0000256" key="4">
    <source>
        <dbReference type="ARBA" id="ARBA00023002"/>
    </source>
</evidence>
<reference evidence="7" key="1">
    <citation type="submission" date="2023-10" db="EMBL/GenBank/DDBJ databases">
        <authorList>
            <person name="Hackl T."/>
        </authorList>
    </citation>
    <scope>NUCLEOTIDE SEQUENCE</scope>
</reference>
<dbReference type="PANTHER" id="PTHR42683">
    <property type="entry name" value="ALDEHYDE REDUCTASE"/>
    <property type="match status" value="1"/>
</dbReference>
<evidence type="ECO:0000256" key="3">
    <source>
        <dbReference type="ARBA" id="ARBA00022833"/>
    </source>
</evidence>
<dbReference type="FunFam" id="3.40.50.720:FF:000022">
    <property type="entry name" value="Cinnamyl alcohol dehydrogenase"/>
    <property type="match status" value="1"/>
</dbReference>
<dbReference type="InterPro" id="IPR047109">
    <property type="entry name" value="CAD-like"/>
</dbReference>
<keyword evidence="3 5" id="KW-0862">Zinc</keyword>
<dbReference type="Pfam" id="PF08240">
    <property type="entry name" value="ADH_N"/>
    <property type="match status" value="1"/>
</dbReference>
<evidence type="ECO:0000313" key="8">
    <source>
        <dbReference type="Proteomes" id="UP001295740"/>
    </source>
</evidence>
<dbReference type="EMBL" id="CAUWAG010000018">
    <property type="protein sequence ID" value="CAJ2511268.1"/>
    <property type="molecule type" value="Genomic_DNA"/>
</dbReference>
<dbReference type="SUPFAM" id="SSF50129">
    <property type="entry name" value="GroES-like"/>
    <property type="match status" value="1"/>
</dbReference>
<dbReference type="InterPro" id="IPR002328">
    <property type="entry name" value="ADH_Zn_CS"/>
</dbReference>
<dbReference type="InterPro" id="IPR011032">
    <property type="entry name" value="GroES-like_sf"/>
</dbReference>
<dbReference type="Proteomes" id="UP001295740">
    <property type="component" value="Unassembled WGS sequence"/>
</dbReference>
<keyword evidence="4" id="KW-0560">Oxidoreductase</keyword>
<evidence type="ECO:0000313" key="7">
    <source>
        <dbReference type="EMBL" id="CAJ2511268.1"/>
    </source>
</evidence>
<dbReference type="Gene3D" id="3.40.50.720">
    <property type="entry name" value="NAD(P)-binding Rossmann-like Domain"/>
    <property type="match status" value="1"/>
</dbReference>
<accession>A0AAI8YNH5</accession>
<comment type="cofactor">
    <cofactor evidence="1 5">
        <name>Zn(2+)</name>
        <dbReference type="ChEBI" id="CHEBI:29105"/>
    </cofactor>
</comment>